<dbReference type="InterPro" id="IPR023298">
    <property type="entry name" value="ATPase_P-typ_TM_dom_sf"/>
</dbReference>
<dbReference type="InterPro" id="IPR008250">
    <property type="entry name" value="ATPase_P-typ_transduc_dom_A_sf"/>
</dbReference>
<reference evidence="8 9" key="1">
    <citation type="submission" date="2019-04" db="EMBL/GenBank/DDBJ databases">
        <title>Microbes associate with the intestines of laboratory mice.</title>
        <authorList>
            <person name="Navarre W."/>
            <person name="Wong E."/>
            <person name="Huang K."/>
            <person name="Tropini C."/>
            <person name="Ng K."/>
            <person name="Yu B."/>
        </authorList>
    </citation>
    <scope>NUCLEOTIDE SEQUENCE [LARGE SCALE GENOMIC DNA]</scope>
    <source>
        <strain evidence="8 9">NM07_P-09</strain>
    </source>
</reference>
<evidence type="ECO:0000256" key="3">
    <source>
        <dbReference type="ARBA" id="ARBA00022967"/>
    </source>
</evidence>
<dbReference type="SUPFAM" id="SSF81653">
    <property type="entry name" value="Calcium ATPase, transduction domain A"/>
    <property type="match status" value="1"/>
</dbReference>
<dbReference type="GO" id="GO:0005886">
    <property type="term" value="C:plasma membrane"/>
    <property type="evidence" value="ECO:0007669"/>
    <property type="project" value="UniProtKB-SubCell"/>
</dbReference>
<feature type="domain" description="P-type ATPase A" evidence="7">
    <location>
        <begin position="136"/>
        <end position="231"/>
    </location>
</feature>
<dbReference type="OrthoDB" id="9814270at2"/>
<feature type="transmembrane region" description="Helical" evidence="6">
    <location>
        <begin position="80"/>
        <end position="98"/>
    </location>
</feature>
<gene>
    <name evidence="8" type="ORF">E5334_05110</name>
</gene>
<feature type="transmembrane region" description="Helical" evidence="6">
    <location>
        <begin position="283"/>
        <end position="306"/>
    </location>
</feature>
<dbReference type="PRINTS" id="PR00119">
    <property type="entry name" value="CATATPASE"/>
</dbReference>
<dbReference type="Pfam" id="PF00122">
    <property type="entry name" value="E1-E2_ATPase"/>
    <property type="match status" value="1"/>
</dbReference>
<dbReference type="SFLD" id="SFLDS00003">
    <property type="entry name" value="Haloacid_Dehalogenase"/>
    <property type="match status" value="1"/>
</dbReference>
<feature type="transmembrane region" description="Helical" evidence="6">
    <location>
        <begin position="689"/>
        <end position="709"/>
    </location>
</feature>
<dbReference type="InterPro" id="IPR044492">
    <property type="entry name" value="P_typ_ATPase_HD_dom"/>
</dbReference>
<evidence type="ECO:0000313" key="9">
    <source>
        <dbReference type="Proteomes" id="UP000310263"/>
    </source>
</evidence>
<dbReference type="InterPro" id="IPR001757">
    <property type="entry name" value="P_typ_ATPase"/>
</dbReference>
<keyword evidence="2 6" id="KW-0812">Transmembrane</keyword>
<feature type="transmembrane region" description="Helical" evidence="6">
    <location>
        <begin position="721"/>
        <end position="744"/>
    </location>
</feature>
<feature type="transmembrane region" description="Helical" evidence="6">
    <location>
        <begin position="104"/>
        <end position="122"/>
    </location>
</feature>
<accession>A0A4S2F142</accession>
<feature type="transmembrane region" description="Helical" evidence="6">
    <location>
        <begin position="811"/>
        <end position="833"/>
    </location>
</feature>
<keyword evidence="8" id="KW-0378">Hydrolase</keyword>
<dbReference type="Gene3D" id="3.40.50.1000">
    <property type="entry name" value="HAD superfamily/HAD-like"/>
    <property type="match status" value="1"/>
</dbReference>
<dbReference type="InterPro" id="IPR018303">
    <property type="entry name" value="ATPase_P-typ_P_site"/>
</dbReference>
<dbReference type="Proteomes" id="UP000310263">
    <property type="component" value="Unassembled WGS sequence"/>
</dbReference>
<dbReference type="InterPro" id="IPR023214">
    <property type="entry name" value="HAD_sf"/>
</dbReference>
<dbReference type="SFLD" id="SFLDF00027">
    <property type="entry name" value="p-type_atpase"/>
    <property type="match status" value="1"/>
</dbReference>
<keyword evidence="9" id="KW-1185">Reference proteome</keyword>
<evidence type="ECO:0000256" key="5">
    <source>
        <dbReference type="ARBA" id="ARBA00023136"/>
    </source>
</evidence>
<protein>
    <submittedName>
        <fullName evidence="8">HAD family hydrolase</fullName>
    </submittedName>
</protein>
<dbReference type="Gene3D" id="3.40.1110.10">
    <property type="entry name" value="Calcium-transporting ATPase, cytoplasmic domain N"/>
    <property type="match status" value="1"/>
</dbReference>
<feature type="transmembrane region" description="Helical" evidence="6">
    <location>
        <begin position="662"/>
        <end position="683"/>
    </location>
</feature>
<keyword evidence="3" id="KW-1278">Translocase</keyword>
<feature type="transmembrane region" description="Helical" evidence="6">
    <location>
        <begin position="785"/>
        <end position="805"/>
    </location>
</feature>
<dbReference type="EMBL" id="SRYE01000003">
    <property type="protein sequence ID" value="TGY62057.1"/>
    <property type="molecule type" value="Genomic_DNA"/>
</dbReference>
<dbReference type="GO" id="GO:0005524">
    <property type="term" value="F:ATP binding"/>
    <property type="evidence" value="ECO:0007669"/>
    <property type="project" value="InterPro"/>
</dbReference>
<evidence type="ECO:0000313" key="8">
    <source>
        <dbReference type="EMBL" id="TGY62057.1"/>
    </source>
</evidence>
<dbReference type="SUPFAM" id="SSF81665">
    <property type="entry name" value="Calcium ATPase, transmembrane domain M"/>
    <property type="match status" value="1"/>
</dbReference>
<dbReference type="SUPFAM" id="SSF56784">
    <property type="entry name" value="HAD-like"/>
    <property type="match status" value="1"/>
</dbReference>
<dbReference type="SFLD" id="SFLDG00002">
    <property type="entry name" value="C1.7:_P-type_atpase_like"/>
    <property type="match status" value="1"/>
</dbReference>
<keyword evidence="4 6" id="KW-1133">Transmembrane helix</keyword>
<dbReference type="InterPro" id="IPR023299">
    <property type="entry name" value="ATPase_P-typ_cyto_dom_N"/>
</dbReference>
<feature type="transmembrane region" description="Helical" evidence="6">
    <location>
        <begin position="756"/>
        <end position="773"/>
    </location>
</feature>
<dbReference type="Gene3D" id="2.70.150.10">
    <property type="entry name" value="Calcium-transporting ATPase, cytoplasmic transduction domain A"/>
    <property type="match status" value="1"/>
</dbReference>
<evidence type="ECO:0000256" key="2">
    <source>
        <dbReference type="ARBA" id="ARBA00022692"/>
    </source>
</evidence>
<dbReference type="NCBIfam" id="TIGR01494">
    <property type="entry name" value="ATPase_P-type"/>
    <property type="match status" value="2"/>
</dbReference>
<dbReference type="Gene3D" id="1.20.1110.10">
    <property type="entry name" value="Calcium-transporting ATPase, transmembrane domain"/>
    <property type="match status" value="1"/>
</dbReference>
<dbReference type="PANTHER" id="PTHR42861">
    <property type="entry name" value="CALCIUM-TRANSPORTING ATPASE"/>
    <property type="match status" value="1"/>
</dbReference>
<dbReference type="InterPro" id="IPR059000">
    <property type="entry name" value="ATPase_P-type_domA"/>
</dbReference>
<dbReference type="InterPro" id="IPR036412">
    <property type="entry name" value="HAD-like_sf"/>
</dbReference>
<evidence type="ECO:0000256" key="6">
    <source>
        <dbReference type="SAM" id="Phobius"/>
    </source>
</evidence>
<dbReference type="AlphaFoldDB" id="A0A4S2F142"/>
<feature type="transmembrane region" description="Helical" evidence="6">
    <location>
        <begin position="249"/>
        <end position="271"/>
    </location>
</feature>
<organism evidence="8 9">
    <name type="scientific">Muricaecibacterium torontonense</name>
    <dbReference type="NCBI Taxonomy" id="3032871"/>
    <lineage>
        <taxon>Bacteria</taxon>
        <taxon>Bacillati</taxon>
        <taxon>Actinomycetota</taxon>
        <taxon>Coriobacteriia</taxon>
        <taxon>Coriobacteriales</taxon>
        <taxon>Atopobiaceae</taxon>
        <taxon>Muricaecibacterium</taxon>
    </lineage>
</organism>
<evidence type="ECO:0000259" key="7">
    <source>
        <dbReference type="Pfam" id="PF00122"/>
    </source>
</evidence>
<dbReference type="GO" id="GO:0016887">
    <property type="term" value="F:ATP hydrolysis activity"/>
    <property type="evidence" value="ECO:0007669"/>
    <property type="project" value="InterPro"/>
</dbReference>
<sequence>MGSSPIVGTSSHTEDGFAVGGAVLFYTSRCTAHLLRGVLMDRLLAGLTTAQVEAQIAQGNVNVDPSPKTRTVGQIVRDNLCTLFNAVNLFLAVLVFTTGSYRNMLFMLIVVANAAIGIYQEVRSKRALDKLALIAARPVTVIRDGKEVQIPVDAIVLGDLVCLSHGAQVPADLEVQKGACFMNESLLTGESDAVAKGPGDLLLSGSFVVSGAVEATAVAVGEKSYAGRLGAEAKQSKPVRSEIMATLRFIVKLGTYVLVPVGLILFTRSFFSGESYSVSILSTVAAVVGMIPQGLILLTSTVLAIATFRLAQRQVLVQQLYCIETLARVDVLCLDKTGTITSGAMKVTRLIPLAPHVSAAEKPVPPSPLALSGAAPLSAEDALAISEPGLSRVLQALADVMGANAQDANETAKAALDYLSRRQVSPGKIVREIPFSSQRKYSGCVTEHGAFAVGARQFLKPVNEDQVDAALATLPKDARKLVICQVDGFSDKDEVQGAVVALGVMALADEIRATAPETLKYFIEQGVKLLVISGDDPATVASIAGQAGVPDASDYVDATTLATPESIAKAAEAYRVFGRVTPEQKRDLVKALKSQGHTVAMTGDGVNDVLALREADCSVAMASGSDAARTVAEIVLVDNDFSSMPHVLAEGRRSINNLQRSASLFLVKTVFSMAVAVLCIFFPPYPLLPIQLTLVSGTMTGIPSFVLALEPNRDRVKGHFLANVLARSVPASAGITLGLAALVLLRDLLGFTDGQVSTIATCLVAVMGALLVWRISQPLTPLRFVLIVVICGLCAAGILLFGWIFEIAQFTVVMLLFLAIALALAAFVFWVLYNRGVDTTEDGSGPYVELAKKIQEADHGVS</sequence>
<keyword evidence="5 6" id="KW-0472">Membrane</keyword>
<proteinExistence type="predicted"/>
<comment type="caution">
    <text evidence="8">The sequence shown here is derived from an EMBL/GenBank/DDBJ whole genome shotgun (WGS) entry which is preliminary data.</text>
</comment>
<comment type="subcellular location">
    <subcellularLocation>
        <location evidence="1">Cell membrane</location>
        <topology evidence="1">Multi-pass membrane protein</topology>
    </subcellularLocation>
</comment>
<evidence type="ECO:0000256" key="4">
    <source>
        <dbReference type="ARBA" id="ARBA00022989"/>
    </source>
</evidence>
<name>A0A4S2F142_9ACTN</name>
<dbReference type="Pfam" id="PF00702">
    <property type="entry name" value="Hydrolase"/>
    <property type="match status" value="1"/>
</dbReference>
<dbReference type="PROSITE" id="PS00154">
    <property type="entry name" value="ATPASE_E1_E2"/>
    <property type="match status" value="1"/>
</dbReference>
<evidence type="ECO:0000256" key="1">
    <source>
        <dbReference type="ARBA" id="ARBA00004651"/>
    </source>
</evidence>